<protein>
    <submittedName>
        <fullName evidence="3">Arp2/3 complex 34 kDa subunit</fullName>
    </submittedName>
</protein>
<organism evidence="1">
    <name type="scientific">Echinococcus granulosus</name>
    <name type="common">Hydatid tapeworm</name>
    <dbReference type="NCBI Taxonomy" id="6210"/>
    <lineage>
        <taxon>Eukaryota</taxon>
        <taxon>Metazoa</taxon>
        <taxon>Spiralia</taxon>
        <taxon>Lophotrochozoa</taxon>
        <taxon>Platyhelminthes</taxon>
        <taxon>Cestoda</taxon>
        <taxon>Eucestoda</taxon>
        <taxon>Cyclophyllidea</taxon>
        <taxon>Taeniidae</taxon>
        <taxon>Echinococcus</taxon>
        <taxon>Echinococcus granulosus group</taxon>
    </lineage>
</organism>
<dbReference type="AlphaFoldDB" id="A0A068X4Z9"/>
<proteinExistence type="predicted"/>
<reference evidence="1" key="2">
    <citation type="submission" date="2014-06" db="EMBL/GenBank/DDBJ databases">
        <authorList>
            <person name="Aslett M."/>
        </authorList>
    </citation>
    <scope>NUCLEOTIDE SEQUENCE</scope>
</reference>
<gene>
    <name evidence="1" type="ORF">EgrG_002052400</name>
</gene>
<evidence type="ECO:0000313" key="3">
    <source>
        <dbReference type="WBParaSite" id="EgrG_002052400"/>
    </source>
</evidence>
<dbReference type="WBParaSite" id="EgrG_002052400">
    <property type="protein sequence ID" value="EgrG_002052400"/>
    <property type="gene ID" value="EgrG_002052400"/>
</dbReference>
<evidence type="ECO:0000313" key="1">
    <source>
        <dbReference type="EMBL" id="CDS25005.1"/>
    </source>
</evidence>
<dbReference type="Proteomes" id="UP000492820">
    <property type="component" value="Unassembled WGS sequence"/>
</dbReference>
<sequence>MFSPNLCHIFHHSEAAELVHKFYMGIVIEQQEEAIIRVPDLMSSKADESAIEGFLVQLKHFLKRYANLSESGCLERILQYQMLQVEVT</sequence>
<reference evidence="1 2" key="1">
    <citation type="journal article" date="2013" name="Nature">
        <title>The genomes of four tapeworm species reveal adaptations to parasitism.</title>
        <authorList>
            <person name="Tsai I.J."/>
            <person name="Zarowiecki M."/>
            <person name="Holroyd N."/>
            <person name="Garciarrubio A."/>
            <person name="Sanchez-Flores A."/>
            <person name="Brooks K.L."/>
            <person name="Tracey A."/>
            <person name="Bobes R.J."/>
            <person name="Fragoso G."/>
            <person name="Sciutto E."/>
            <person name="Aslett M."/>
            <person name="Beasley H."/>
            <person name="Bennett H.M."/>
            <person name="Cai J."/>
            <person name="Camicia F."/>
            <person name="Clark R."/>
            <person name="Cucher M."/>
            <person name="De Silva N."/>
            <person name="Day T.A."/>
            <person name="Deplazes P."/>
            <person name="Estrada K."/>
            <person name="Fernandez C."/>
            <person name="Holland P.W."/>
            <person name="Hou J."/>
            <person name="Hu S."/>
            <person name="Huckvale T."/>
            <person name="Hung S.S."/>
            <person name="Kamenetzky L."/>
            <person name="Keane J.A."/>
            <person name="Kiss F."/>
            <person name="Koziol U."/>
            <person name="Lambert O."/>
            <person name="Liu K."/>
            <person name="Luo X."/>
            <person name="Luo Y."/>
            <person name="Macchiaroli N."/>
            <person name="Nichol S."/>
            <person name="Paps J."/>
            <person name="Parkinson J."/>
            <person name="Pouchkina-Stantcheva N."/>
            <person name="Riddiford N."/>
            <person name="Rosenzvit M."/>
            <person name="Salinas G."/>
            <person name="Wasmuth J.D."/>
            <person name="Zamanian M."/>
            <person name="Zheng Y."/>
            <person name="Cai X."/>
            <person name="Soberon X."/>
            <person name="Olson P.D."/>
            <person name="Laclette J.P."/>
            <person name="Brehm K."/>
            <person name="Berriman M."/>
            <person name="Garciarrubio A."/>
            <person name="Bobes R.J."/>
            <person name="Fragoso G."/>
            <person name="Sanchez-Flores A."/>
            <person name="Estrada K."/>
            <person name="Cevallos M.A."/>
            <person name="Morett E."/>
            <person name="Gonzalez V."/>
            <person name="Portillo T."/>
            <person name="Ochoa-Leyva A."/>
            <person name="Jose M.V."/>
            <person name="Sciutto E."/>
            <person name="Landa A."/>
            <person name="Jimenez L."/>
            <person name="Valdes V."/>
            <person name="Carrero J.C."/>
            <person name="Larralde C."/>
            <person name="Morales-Montor J."/>
            <person name="Limon-Lason J."/>
            <person name="Soberon X."/>
            <person name="Laclette J.P."/>
        </authorList>
    </citation>
    <scope>NUCLEOTIDE SEQUENCE [LARGE SCALE GENOMIC DNA]</scope>
</reference>
<accession>A0A068X4Z9</accession>
<name>A0A068X4Z9_ECHGR</name>
<evidence type="ECO:0000313" key="2">
    <source>
        <dbReference type="Proteomes" id="UP000492820"/>
    </source>
</evidence>
<reference evidence="3" key="3">
    <citation type="submission" date="2020-10" db="UniProtKB">
        <authorList>
            <consortium name="WormBaseParasite"/>
        </authorList>
    </citation>
    <scope>IDENTIFICATION</scope>
</reference>
<dbReference type="EMBL" id="LK028678">
    <property type="protein sequence ID" value="CDS25005.1"/>
    <property type="molecule type" value="Genomic_DNA"/>
</dbReference>